<dbReference type="Proteomes" id="UP000639338">
    <property type="component" value="Unassembled WGS sequence"/>
</dbReference>
<dbReference type="InterPro" id="IPR056497">
    <property type="entry name" value="HEAT_DAAF5"/>
</dbReference>
<dbReference type="AlphaFoldDB" id="A0A834Y1G6"/>
<protein>
    <submittedName>
        <fullName evidence="3">Uncharacterized protein</fullName>
    </submittedName>
</protein>
<dbReference type="PANTHER" id="PTHR16216">
    <property type="entry name" value="DYNEIN ASSEMBLY FACTOR 5, AXONEMAL"/>
    <property type="match status" value="1"/>
</dbReference>
<dbReference type="Gene3D" id="1.25.10.10">
    <property type="entry name" value="Leucine-rich Repeat Variant"/>
    <property type="match status" value="2"/>
</dbReference>
<dbReference type="InterPro" id="IPR057978">
    <property type="entry name" value="TPR_DAAF5"/>
</dbReference>
<dbReference type="GO" id="GO:0036158">
    <property type="term" value="P:outer dynein arm assembly"/>
    <property type="evidence" value="ECO:0007669"/>
    <property type="project" value="TreeGrafter"/>
</dbReference>
<keyword evidence="4" id="KW-1185">Reference proteome</keyword>
<dbReference type="GO" id="GO:0003341">
    <property type="term" value="P:cilium movement"/>
    <property type="evidence" value="ECO:0007669"/>
    <property type="project" value="TreeGrafter"/>
</dbReference>
<evidence type="ECO:0000259" key="2">
    <source>
        <dbReference type="Pfam" id="PF25757"/>
    </source>
</evidence>
<sequence length="846" mass="97958">MSRLFELHVSKICSSLHSEDKKKRLKALEKLDNIVTNNENNWNECELSEIWKIINKYITKNVSDESELCRNLSIDIIKKFLEVLPVDEKNIIYLVPVLKRRLGSQEILEESEEVRLNCVILIKLIIRIYKKYLSIYHNDFITILSRTVIDSYPKIKKESCESISQLAENIPLKFYYKSNYVIKPILTNFTHQHYRVRVASVNAIGQVMLYGNSKNMNEVSTPMAERLFDQSGAVRLAVIQVAGMWLIKLHDRYSWWNKLIPIILTGLHDDISEIREKAEKLWSAAGHHYLEENYNDDKIKNKMDFLTLDPKHYPPSIKRPNLGCRVIVQRNISHLVGGIAKDLNDWLPDIRVRSAQLLAVLVLNAEEDITQHIHKLLPAMYRACNDEDKRVIVNVVIAAEYIGHFVLPETYCKLVLPTLNEGNISSGHLSVFSAIIRGSKKEQLTNKLKDIGRFLQEHNICRSKKFVYQQELLKSCDAILSVCQENSSVIAEELFEIIFTVWSMAQQQKIENYSKKLLNDLSLMTNNKNIEDLFENHIRSILNMVKNSSSTLTVFSPEFYIFNNCLKNTKIATSKNIDLVMPILKITMDKDSLDYELRLKMLILLSEYFQQRSKSLNNIEKLNSFFGDFLDNILIPNLIWKAGRSAESVRTSAMSCLCALLDNEDNANNHPIFFNADKFVKYFKKLKPIIMSLTSDNSKKTRLFSLKGIYILLKYAMKLVCVSDEDVIEIYPGILKRLDDGCDDVRFVAIEVLVFVFQALSCNYDLDFGRSHIDYLYTSTVIHLDDPEEKFQNIMLDAIIQLAKIHPKLLYDKIEKCKINFRNQQALEKIQKECQGILCFEKVTLK</sequence>
<dbReference type="GO" id="GO:0005737">
    <property type="term" value="C:cytoplasm"/>
    <property type="evidence" value="ECO:0007669"/>
    <property type="project" value="TreeGrafter"/>
</dbReference>
<accession>A0A834Y1G6</accession>
<dbReference type="Pfam" id="PF24573">
    <property type="entry name" value="HEAT_DAAF5"/>
    <property type="match status" value="1"/>
</dbReference>
<reference evidence="3 4" key="1">
    <citation type="submission" date="2020-08" db="EMBL/GenBank/DDBJ databases">
        <title>Aphidius gifuensis genome sequencing and assembly.</title>
        <authorList>
            <person name="Du Z."/>
        </authorList>
    </citation>
    <scope>NUCLEOTIDE SEQUENCE [LARGE SCALE GENOMIC DNA]</scope>
    <source>
        <strain evidence="3">YNYX2018</strain>
        <tissue evidence="3">Adults</tissue>
    </source>
</reference>
<proteinExistence type="predicted"/>
<dbReference type="InterPro" id="IPR052623">
    <property type="entry name" value="DAAF5"/>
</dbReference>
<dbReference type="EMBL" id="JACMRX010000002">
    <property type="protein sequence ID" value="KAF7996130.1"/>
    <property type="molecule type" value="Genomic_DNA"/>
</dbReference>
<feature type="domain" description="Dynein axonemal assembly factor 5 HEAT-repeat" evidence="1">
    <location>
        <begin position="311"/>
        <end position="504"/>
    </location>
</feature>
<feature type="domain" description="Dynein axonemal assembly factor 5 TPR repeats" evidence="2">
    <location>
        <begin position="16"/>
        <end position="300"/>
    </location>
</feature>
<dbReference type="Pfam" id="PF25757">
    <property type="entry name" value="TPR_DNAAF5"/>
    <property type="match status" value="1"/>
</dbReference>
<dbReference type="InterPro" id="IPR011989">
    <property type="entry name" value="ARM-like"/>
</dbReference>
<gene>
    <name evidence="3" type="ORF">HCN44_010796</name>
</gene>
<dbReference type="InterPro" id="IPR016024">
    <property type="entry name" value="ARM-type_fold"/>
</dbReference>
<evidence type="ECO:0000259" key="1">
    <source>
        <dbReference type="Pfam" id="PF24573"/>
    </source>
</evidence>
<dbReference type="OrthoDB" id="413572at2759"/>
<dbReference type="GO" id="GO:0036159">
    <property type="term" value="P:inner dynein arm assembly"/>
    <property type="evidence" value="ECO:0007669"/>
    <property type="project" value="TreeGrafter"/>
</dbReference>
<dbReference type="PANTHER" id="PTHR16216:SF2">
    <property type="entry name" value="DYNEIN AXONEMAL ASSEMBLY FACTOR 5"/>
    <property type="match status" value="1"/>
</dbReference>
<dbReference type="SUPFAM" id="SSF48371">
    <property type="entry name" value="ARM repeat"/>
    <property type="match status" value="1"/>
</dbReference>
<evidence type="ECO:0000313" key="3">
    <source>
        <dbReference type="EMBL" id="KAF7996130.1"/>
    </source>
</evidence>
<dbReference type="GO" id="GO:0045505">
    <property type="term" value="F:dynein intermediate chain binding"/>
    <property type="evidence" value="ECO:0007669"/>
    <property type="project" value="TreeGrafter"/>
</dbReference>
<name>A0A834Y1G6_APHGI</name>
<organism evidence="3 4">
    <name type="scientific">Aphidius gifuensis</name>
    <name type="common">Parasitoid wasp</name>
    <dbReference type="NCBI Taxonomy" id="684658"/>
    <lineage>
        <taxon>Eukaryota</taxon>
        <taxon>Metazoa</taxon>
        <taxon>Ecdysozoa</taxon>
        <taxon>Arthropoda</taxon>
        <taxon>Hexapoda</taxon>
        <taxon>Insecta</taxon>
        <taxon>Pterygota</taxon>
        <taxon>Neoptera</taxon>
        <taxon>Endopterygota</taxon>
        <taxon>Hymenoptera</taxon>
        <taxon>Apocrita</taxon>
        <taxon>Ichneumonoidea</taxon>
        <taxon>Braconidae</taxon>
        <taxon>Aphidiinae</taxon>
        <taxon>Aphidius</taxon>
    </lineage>
</organism>
<evidence type="ECO:0000313" key="4">
    <source>
        <dbReference type="Proteomes" id="UP000639338"/>
    </source>
</evidence>
<comment type="caution">
    <text evidence="3">The sequence shown here is derived from an EMBL/GenBank/DDBJ whole genome shotgun (WGS) entry which is preliminary data.</text>
</comment>